<accession>A0ABT4B345</accession>
<comment type="caution">
    <text evidence="2">The sequence shown here is derived from an EMBL/GenBank/DDBJ whole genome shotgun (WGS) entry which is preliminary data.</text>
</comment>
<feature type="compositionally biased region" description="Basic and acidic residues" evidence="1">
    <location>
        <begin position="68"/>
        <end position="79"/>
    </location>
</feature>
<organism evidence="2 3">
    <name type="scientific">Paractinoplanes pyxinae</name>
    <dbReference type="NCBI Taxonomy" id="2997416"/>
    <lineage>
        <taxon>Bacteria</taxon>
        <taxon>Bacillati</taxon>
        <taxon>Actinomycetota</taxon>
        <taxon>Actinomycetes</taxon>
        <taxon>Micromonosporales</taxon>
        <taxon>Micromonosporaceae</taxon>
        <taxon>Paractinoplanes</taxon>
    </lineage>
</organism>
<evidence type="ECO:0000256" key="1">
    <source>
        <dbReference type="SAM" id="MobiDB-lite"/>
    </source>
</evidence>
<gene>
    <name evidence="2" type="ORF">OWR29_20945</name>
</gene>
<feature type="region of interest" description="Disordered" evidence="1">
    <location>
        <begin position="51"/>
        <end position="79"/>
    </location>
</feature>
<name>A0ABT4B345_9ACTN</name>
<dbReference type="RefSeq" id="WP_267564695.1">
    <property type="nucleotide sequence ID" value="NZ_JAPNTZ010000007.1"/>
</dbReference>
<evidence type="ECO:0000313" key="3">
    <source>
        <dbReference type="Proteomes" id="UP001151002"/>
    </source>
</evidence>
<reference evidence="2" key="1">
    <citation type="submission" date="2022-11" db="EMBL/GenBank/DDBJ databases">
        <authorList>
            <person name="Somphong A."/>
            <person name="Phongsopitanun W."/>
        </authorList>
    </citation>
    <scope>NUCLEOTIDE SEQUENCE</scope>
    <source>
        <strain evidence="2">Pm04-4</strain>
    </source>
</reference>
<dbReference type="Proteomes" id="UP001151002">
    <property type="component" value="Unassembled WGS sequence"/>
</dbReference>
<proteinExistence type="predicted"/>
<protein>
    <submittedName>
        <fullName evidence="2">Uncharacterized protein</fullName>
    </submittedName>
</protein>
<sequence length="79" mass="8920">MRNNPLGATSLDKSCQDKVYERFRKPNSAGLCFPSRDTSGNFRVRYHFTTAADNGQGFPGPAHRRGRADRQPLHRSDRA</sequence>
<dbReference type="EMBL" id="JAPNTZ010000007">
    <property type="protein sequence ID" value="MCY1140472.1"/>
    <property type="molecule type" value="Genomic_DNA"/>
</dbReference>
<keyword evidence="3" id="KW-1185">Reference proteome</keyword>
<evidence type="ECO:0000313" key="2">
    <source>
        <dbReference type="EMBL" id="MCY1140472.1"/>
    </source>
</evidence>